<comment type="caution">
    <text evidence="3">The sequence shown here is derived from an EMBL/GenBank/DDBJ whole genome shotgun (WGS) entry which is preliminary data.</text>
</comment>
<accession>A0A2A9MAM1</accession>
<dbReference type="OrthoDB" id="10432691at2759"/>
<feature type="compositionally biased region" description="Basic and acidic residues" evidence="1">
    <location>
        <begin position="765"/>
        <end position="800"/>
    </location>
</feature>
<feature type="compositionally biased region" description="Polar residues" evidence="1">
    <location>
        <begin position="901"/>
        <end position="910"/>
    </location>
</feature>
<dbReference type="VEuPathDB" id="ToxoDB:BESB_081850"/>
<evidence type="ECO:0008006" key="5">
    <source>
        <dbReference type="Google" id="ProtNLM"/>
    </source>
</evidence>
<feature type="compositionally biased region" description="Basic and acidic residues" evidence="1">
    <location>
        <begin position="816"/>
        <end position="845"/>
    </location>
</feature>
<feature type="transmembrane region" description="Helical" evidence="2">
    <location>
        <begin position="58"/>
        <end position="75"/>
    </location>
</feature>
<dbReference type="Proteomes" id="UP000224006">
    <property type="component" value="Chromosome VIII"/>
</dbReference>
<keyword evidence="2" id="KW-0812">Transmembrane</keyword>
<feature type="region of interest" description="Disordered" evidence="1">
    <location>
        <begin position="219"/>
        <end position="243"/>
    </location>
</feature>
<feature type="compositionally biased region" description="Basic and acidic residues" evidence="1">
    <location>
        <begin position="933"/>
        <end position="943"/>
    </location>
</feature>
<dbReference type="RefSeq" id="XP_029216995.1">
    <property type="nucleotide sequence ID" value="XM_029366535.1"/>
</dbReference>
<gene>
    <name evidence="3" type="ORF">BESB_081850</name>
</gene>
<dbReference type="GeneID" id="40313111"/>
<feature type="compositionally biased region" description="Basic and acidic residues" evidence="1">
    <location>
        <begin position="119"/>
        <end position="140"/>
    </location>
</feature>
<feature type="region of interest" description="Disordered" evidence="1">
    <location>
        <begin position="816"/>
        <end position="869"/>
    </location>
</feature>
<evidence type="ECO:0000313" key="4">
    <source>
        <dbReference type="Proteomes" id="UP000224006"/>
    </source>
</evidence>
<dbReference type="AlphaFoldDB" id="A0A2A9MAM1"/>
<evidence type="ECO:0000256" key="2">
    <source>
        <dbReference type="SAM" id="Phobius"/>
    </source>
</evidence>
<name>A0A2A9MAM1_BESBE</name>
<feature type="transmembrane region" description="Helical" evidence="2">
    <location>
        <begin position="1039"/>
        <end position="1056"/>
    </location>
</feature>
<proteinExistence type="predicted"/>
<feature type="region of interest" description="Disordered" evidence="1">
    <location>
        <begin position="882"/>
        <end position="968"/>
    </location>
</feature>
<feature type="transmembrane region" description="Helical" evidence="2">
    <location>
        <begin position="999"/>
        <end position="1019"/>
    </location>
</feature>
<reference evidence="3 4" key="1">
    <citation type="submission" date="2017-09" db="EMBL/GenBank/DDBJ databases">
        <title>Genome sequencing of Besnoitia besnoiti strain Bb-Ger1.</title>
        <authorList>
            <person name="Schares G."/>
            <person name="Venepally P."/>
            <person name="Lorenzi H.A."/>
        </authorList>
    </citation>
    <scope>NUCLEOTIDE SEQUENCE [LARGE SCALE GENOMIC DNA]</scope>
    <source>
        <strain evidence="3 4">Bb-Ger1</strain>
    </source>
</reference>
<feature type="region of interest" description="Disordered" evidence="1">
    <location>
        <begin position="1"/>
        <end position="24"/>
    </location>
</feature>
<keyword evidence="2" id="KW-0472">Membrane</keyword>
<feature type="compositionally biased region" description="Low complexity" evidence="1">
    <location>
        <begin position="911"/>
        <end position="932"/>
    </location>
</feature>
<feature type="region of interest" description="Disordered" evidence="1">
    <location>
        <begin position="78"/>
        <end position="176"/>
    </location>
</feature>
<dbReference type="EMBL" id="NWUJ01000009">
    <property type="protein sequence ID" value="PFH32986.1"/>
    <property type="molecule type" value="Genomic_DNA"/>
</dbReference>
<evidence type="ECO:0000313" key="3">
    <source>
        <dbReference type="EMBL" id="PFH32986.1"/>
    </source>
</evidence>
<feature type="compositionally biased region" description="Basic and acidic residues" evidence="1">
    <location>
        <begin position="377"/>
        <end position="399"/>
    </location>
</feature>
<feature type="transmembrane region" description="Helical" evidence="2">
    <location>
        <begin position="583"/>
        <end position="604"/>
    </location>
</feature>
<sequence length="1127" mass="121017">MPHSRRRQGAAGHVDPRPPGSAPGGRCRVTGKEAPENFPHGAYQLGFLHYHGDKRFRLRVRVAGALFAVLLALLGDGGGWRREPQTSCLGGGERRSPGLSPTPPAPAAHCGGVLAADVPPKDEQSSSSRREGERSDRDPDSAGGAADPRPRPPPEDGSPEKEGRSGEGTTGDADHGAAYKLSTDRAEAAKLTSLSTETPRSSPSLPFLPVHSRRWLRETELRRATAPDNKEEERRRGTTASQDLALSLESSTTFGDAKTRSQRYASSPFSLEQGVGALIGRSEDESNFLMSLDAETAGALQTTAQMIEMAQGGRERVARLATTKEVGAGDPRGPQPKAQQKKRKEDPEDPAKDGADAPQKKPSRLAAFLRRHKFTRGKKDVDASVKRAADASGRPEGDPRQAPAQSDAKKQTVDDAAPRTAAEDDEEEARTDKDPQAEAQGEADAENNKRWQLRHAGGKVGAWVRAAAARKGGQAAPRQFAPGYVRALRLKHRPLGADKGTSAELSAEDESLRQAESALTRAAAETDAEVESFLEQVRTIQPPARGLRRGLLLLAAALLVWPATRLGQWRSEELNDLGNHEEAAAGTLFFSLVLLGMKTLHMFFSNFSRQRRFEKTLSRVRVLYYRKRNIALAAAATALAQRRRKLQQRTAALHQAPGGERIPHPGVLRSKGAAQRLRNSRLAESNAEKPSTEEALAAQGGKVPEERQHGGVAERGLKQGAGAHLLEGATNAGVPLQVIVEEEEGDDAGGAAAVVRRGSVGVELSKPDEPKATENVREEAADKDAAGRVKSEEERAEKVHGGRGCRWLSRHFLSKTERGCKESTSREESPEDRKARTHESGKQNSEETSNSRAGTPVAATEEPPKFGVARLEPTILSRDPADTAKGAHAVQPSAPAPGGAESSQLSAASNASRGKSSQRGQSASAAQASSARQPDRRNDRDGEALGVRQRGPDGAPLGDGGGTAGHGRSFAEHSVASELQAAQAELVEHAVDALAVRHLFPLNGSVGIAASLFTFLFILATRMGLEASSGASDVVSDPAVAVLVVATFLASVWRLRRSLERRESQRAILKRRRQEKARRLLRKHAAEHEPLADEEMSLRPSPASPGNPPQRRRPEPTQERVSLWGFF</sequence>
<dbReference type="KEGG" id="bbes:BESB_081850"/>
<feature type="region of interest" description="Disordered" evidence="1">
    <location>
        <begin position="320"/>
        <end position="450"/>
    </location>
</feature>
<feature type="region of interest" description="Disordered" evidence="1">
    <location>
        <begin position="1079"/>
        <end position="1127"/>
    </location>
</feature>
<feature type="compositionally biased region" description="Basic and acidic residues" evidence="1">
    <location>
        <begin position="407"/>
        <end position="417"/>
    </location>
</feature>
<feature type="compositionally biased region" description="Basic and acidic residues" evidence="1">
    <location>
        <begin position="343"/>
        <end position="359"/>
    </location>
</feature>
<feature type="compositionally biased region" description="Basic and acidic residues" evidence="1">
    <location>
        <begin position="219"/>
        <end position="236"/>
    </location>
</feature>
<feature type="region of interest" description="Disordered" evidence="1">
    <location>
        <begin position="761"/>
        <end position="802"/>
    </location>
</feature>
<keyword evidence="4" id="KW-1185">Reference proteome</keyword>
<feature type="region of interest" description="Disordered" evidence="1">
    <location>
        <begin position="673"/>
        <end position="710"/>
    </location>
</feature>
<protein>
    <recommendedName>
        <fullName evidence="5">Transmembrane protein</fullName>
    </recommendedName>
</protein>
<organism evidence="3 4">
    <name type="scientific">Besnoitia besnoiti</name>
    <name type="common">Apicomplexan protozoan</name>
    <dbReference type="NCBI Taxonomy" id="94643"/>
    <lineage>
        <taxon>Eukaryota</taxon>
        <taxon>Sar</taxon>
        <taxon>Alveolata</taxon>
        <taxon>Apicomplexa</taxon>
        <taxon>Conoidasida</taxon>
        <taxon>Coccidia</taxon>
        <taxon>Eucoccidiorida</taxon>
        <taxon>Eimeriorina</taxon>
        <taxon>Sarcocystidae</taxon>
        <taxon>Besnoitia</taxon>
    </lineage>
</organism>
<evidence type="ECO:0000256" key="1">
    <source>
        <dbReference type="SAM" id="MobiDB-lite"/>
    </source>
</evidence>
<feature type="compositionally biased region" description="Basic and acidic residues" evidence="1">
    <location>
        <begin position="148"/>
        <end position="165"/>
    </location>
</feature>
<keyword evidence="2" id="KW-1133">Transmembrane helix</keyword>